<name>A0A370TT74_9HELO</name>
<dbReference type="PROSITE" id="PS51762">
    <property type="entry name" value="GH16_2"/>
    <property type="match status" value="1"/>
</dbReference>
<proteinExistence type="predicted"/>
<evidence type="ECO:0000313" key="3">
    <source>
        <dbReference type="EMBL" id="RDL38713.1"/>
    </source>
</evidence>
<evidence type="ECO:0000313" key="4">
    <source>
        <dbReference type="Proteomes" id="UP000254866"/>
    </source>
</evidence>
<sequence>MAFLSQTLATTILYLISSLTPVSAQSDNASGCSCYRTNGSSLGYFTSHRFLDYRNVSPAPLTIPSVISNPTSATNALASSDFFVGDAWTNFWTVQKFNNSDTRHSTDATALMVNSPSNVYIEKSQDSDPSYSTYLTLRTARLDDFQSAAEIDSIEKNFHFLSARFSARVVGSPGACAGMFTYLAGDTPQDVQEADIEILTEGPRNAVQYTNQPSVDTKGAVVPQATVNGTNPGGKDWTHWNVYRVDWMPGTTTWYVNGAKVANIDFQTPKDPAGLMVNMWSDGGSWTGNMSLHDQAYLQIQWIELAYNTSGPYTGSGARKRNEGYGSEGALVKRKGTPGCKAVCSVDEEINTTGTPALLWNNTSLAPLAWKGQGMGCLAWIPFLLVGAAVFGYF</sequence>
<dbReference type="PANTHER" id="PTHR38121">
    <property type="entry name" value="GH16 DOMAIN-CONTAINING PROTEIN"/>
    <property type="match status" value="1"/>
</dbReference>
<reference evidence="3 4" key="1">
    <citation type="journal article" date="2018" name="IMA Fungus">
        <title>IMA Genome-F 9: Draft genome sequence of Annulohypoxylon stygium, Aspergillus mulundensis, Berkeleyomyces basicola (syn. Thielaviopsis basicola), Ceratocystis smalleyi, two Cercospora beticola strains, Coleophoma cylindrospora, Fusarium fracticaudum, Phialophora cf. hyalina, and Morchella septimelata.</title>
        <authorList>
            <person name="Wingfield B.D."/>
            <person name="Bills G.F."/>
            <person name="Dong Y."/>
            <person name="Huang W."/>
            <person name="Nel W.J."/>
            <person name="Swalarsk-Parry B.S."/>
            <person name="Vaghefi N."/>
            <person name="Wilken P.M."/>
            <person name="An Z."/>
            <person name="de Beer Z.W."/>
            <person name="De Vos L."/>
            <person name="Chen L."/>
            <person name="Duong T.A."/>
            <person name="Gao Y."/>
            <person name="Hammerbacher A."/>
            <person name="Kikkert J.R."/>
            <person name="Li Y."/>
            <person name="Li H."/>
            <person name="Li K."/>
            <person name="Li Q."/>
            <person name="Liu X."/>
            <person name="Ma X."/>
            <person name="Naidoo K."/>
            <person name="Pethybridge S.J."/>
            <person name="Sun J."/>
            <person name="Steenkamp E.T."/>
            <person name="van der Nest M.A."/>
            <person name="van Wyk S."/>
            <person name="Wingfield M.J."/>
            <person name="Xiong C."/>
            <person name="Yue Q."/>
            <person name="Zhang X."/>
        </authorList>
    </citation>
    <scope>NUCLEOTIDE SEQUENCE [LARGE SCALE GENOMIC DNA]</scope>
    <source>
        <strain evidence="3 4">BP 5553</strain>
    </source>
</reference>
<dbReference type="GO" id="GO:0005975">
    <property type="term" value="P:carbohydrate metabolic process"/>
    <property type="evidence" value="ECO:0007669"/>
    <property type="project" value="InterPro"/>
</dbReference>
<feature type="chain" id="PRO_5016571141" evidence="1">
    <location>
        <begin position="25"/>
        <end position="394"/>
    </location>
</feature>
<feature type="signal peptide" evidence="1">
    <location>
        <begin position="1"/>
        <end position="24"/>
    </location>
</feature>
<dbReference type="GO" id="GO:0004553">
    <property type="term" value="F:hydrolase activity, hydrolyzing O-glycosyl compounds"/>
    <property type="evidence" value="ECO:0007669"/>
    <property type="project" value="InterPro"/>
</dbReference>
<dbReference type="GeneID" id="43595902"/>
<dbReference type="STRING" id="2656787.A0A370TT74"/>
<dbReference type="CDD" id="cd00413">
    <property type="entry name" value="Glyco_hydrolase_16"/>
    <property type="match status" value="1"/>
</dbReference>
<accession>A0A370TT74</accession>
<evidence type="ECO:0000259" key="2">
    <source>
        <dbReference type="PROSITE" id="PS51762"/>
    </source>
</evidence>
<dbReference type="Proteomes" id="UP000254866">
    <property type="component" value="Unassembled WGS sequence"/>
</dbReference>
<dbReference type="SUPFAM" id="SSF49899">
    <property type="entry name" value="Concanavalin A-like lectins/glucanases"/>
    <property type="match status" value="1"/>
</dbReference>
<keyword evidence="1" id="KW-0732">Signal</keyword>
<dbReference type="InterPro" id="IPR013320">
    <property type="entry name" value="ConA-like_dom_sf"/>
</dbReference>
<comment type="caution">
    <text evidence="3">The sequence shown here is derived from an EMBL/GenBank/DDBJ whole genome shotgun (WGS) entry which is preliminary data.</text>
</comment>
<feature type="domain" description="GH16" evidence="2">
    <location>
        <begin position="51"/>
        <end position="311"/>
    </location>
</feature>
<dbReference type="Gene3D" id="2.60.120.200">
    <property type="match status" value="1"/>
</dbReference>
<organism evidence="3 4">
    <name type="scientific">Venustampulla echinocandica</name>
    <dbReference type="NCBI Taxonomy" id="2656787"/>
    <lineage>
        <taxon>Eukaryota</taxon>
        <taxon>Fungi</taxon>
        <taxon>Dikarya</taxon>
        <taxon>Ascomycota</taxon>
        <taxon>Pezizomycotina</taxon>
        <taxon>Leotiomycetes</taxon>
        <taxon>Helotiales</taxon>
        <taxon>Pleuroascaceae</taxon>
        <taxon>Venustampulla</taxon>
    </lineage>
</organism>
<keyword evidence="4" id="KW-1185">Reference proteome</keyword>
<dbReference type="RefSeq" id="XP_031871369.1">
    <property type="nucleotide sequence ID" value="XM_032011676.1"/>
</dbReference>
<dbReference type="AlphaFoldDB" id="A0A370TT74"/>
<dbReference type="OrthoDB" id="4388755at2759"/>
<evidence type="ECO:0000256" key="1">
    <source>
        <dbReference type="SAM" id="SignalP"/>
    </source>
</evidence>
<dbReference type="EMBL" id="NPIC01000002">
    <property type="protein sequence ID" value="RDL38713.1"/>
    <property type="molecule type" value="Genomic_DNA"/>
</dbReference>
<dbReference type="InterPro" id="IPR000757">
    <property type="entry name" value="Beta-glucanase-like"/>
</dbReference>
<dbReference type="PANTHER" id="PTHR38121:SF4">
    <property type="entry name" value="GH16 DOMAIN-CONTAINING PROTEIN-RELATED"/>
    <property type="match status" value="1"/>
</dbReference>
<keyword evidence="3" id="KW-0430">Lectin</keyword>
<dbReference type="GO" id="GO:0030246">
    <property type="term" value="F:carbohydrate binding"/>
    <property type="evidence" value="ECO:0007669"/>
    <property type="project" value="UniProtKB-KW"/>
</dbReference>
<protein>
    <submittedName>
        <fullName evidence="3">Concanavalin A-like lectin</fullName>
    </submittedName>
</protein>
<dbReference type="Pfam" id="PF00722">
    <property type="entry name" value="Glyco_hydro_16"/>
    <property type="match status" value="1"/>
</dbReference>
<gene>
    <name evidence="3" type="ORF">BP5553_03053</name>
</gene>